<dbReference type="Proteomes" id="UP001159641">
    <property type="component" value="Unassembled WGS sequence"/>
</dbReference>
<sequence>EKKVPKALQAEMEYKALWVSQGLLGLLAPLEKMETRVKSVNQDKKAARVTKEKMVLLVPQVFRVQLVPLELLFMNCHITSRFHVGGDGEPGPRGQQGMFGQKGDEGARGFPGPPGPIGLQ</sequence>
<feature type="region of interest" description="Disordered" evidence="1">
    <location>
        <begin position="83"/>
        <end position="120"/>
    </location>
</feature>
<accession>A0AB34H0A4</accession>
<name>A0AB34H0A4_ESCRO</name>
<protein>
    <submittedName>
        <fullName evidence="2">Uncharacterized protein</fullName>
    </submittedName>
</protein>
<evidence type="ECO:0000313" key="3">
    <source>
        <dbReference type="Proteomes" id="UP001159641"/>
    </source>
</evidence>
<feature type="non-terminal residue" evidence="2">
    <location>
        <position position="120"/>
    </location>
</feature>
<gene>
    <name evidence="2" type="ORF">J1605_007963</name>
</gene>
<evidence type="ECO:0000313" key="2">
    <source>
        <dbReference type="EMBL" id="KAJ8784612.1"/>
    </source>
</evidence>
<proteinExistence type="predicted"/>
<dbReference type="AlphaFoldDB" id="A0AB34H0A4"/>
<comment type="caution">
    <text evidence="2">The sequence shown here is derived from an EMBL/GenBank/DDBJ whole genome shotgun (WGS) entry which is preliminary data.</text>
</comment>
<keyword evidence="3" id="KW-1185">Reference proteome</keyword>
<reference evidence="2 3" key="1">
    <citation type="submission" date="2022-11" db="EMBL/GenBank/DDBJ databases">
        <title>Whole genome sequence of Eschrichtius robustus ER-17-0199.</title>
        <authorList>
            <person name="Bruniche-Olsen A."/>
            <person name="Black A.N."/>
            <person name="Fields C.J."/>
            <person name="Walden K."/>
            <person name="Dewoody J.A."/>
        </authorList>
    </citation>
    <scope>NUCLEOTIDE SEQUENCE [LARGE SCALE GENOMIC DNA]</scope>
    <source>
        <strain evidence="2">ER-17-0199</strain>
        <tissue evidence="2">Blubber</tissue>
    </source>
</reference>
<feature type="compositionally biased region" description="Pro residues" evidence="1">
    <location>
        <begin position="111"/>
        <end position="120"/>
    </location>
</feature>
<organism evidence="2 3">
    <name type="scientific">Eschrichtius robustus</name>
    <name type="common">California gray whale</name>
    <name type="synonym">Eschrichtius gibbosus</name>
    <dbReference type="NCBI Taxonomy" id="9764"/>
    <lineage>
        <taxon>Eukaryota</taxon>
        <taxon>Metazoa</taxon>
        <taxon>Chordata</taxon>
        <taxon>Craniata</taxon>
        <taxon>Vertebrata</taxon>
        <taxon>Euteleostomi</taxon>
        <taxon>Mammalia</taxon>
        <taxon>Eutheria</taxon>
        <taxon>Laurasiatheria</taxon>
        <taxon>Artiodactyla</taxon>
        <taxon>Whippomorpha</taxon>
        <taxon>Cetacea</taxon>
        <taxon>Mysticeti</taxon>
        <taxon>Eschrichtiidae</taxon>
        <taxon>Eschrichtius</taxon>
    </lineage>
</organism>
<dbReference type="EMBL" id="JAIQCJ010002042">
    <property type="protein sequence ID" value="KAJ8784612.1"/>
    <property type="molecule type" value="Genomic_DNA"/>
</dbReference>
<evidence type="ECO:0000256" key="1">
    <source>
        <dbReference type="SAM" id="MobiDB-lite"/>
    </source>
</evidence>
<feature type="non-terminal residue" evidence="2">
    <location>
        <position position="1"/>
    </location>
</feature>